<name>A0A0C3DUX1_9AGAM</name>
<organism evidence="2 3">
    <name type="scientific">Scleroderma citrinum Foug A</name>
    <dbReference type="NCBI Taxonomy" id="1036808"/>
    <lineage>
        <taxon>Eukaryota</taxon>
        <taxon>Fungi</taxon>
        <taxon>Dikarya</taxon>
        <taxon>Basidiomycota</taxon>
        <taxon>Agaricomycotina</taxon>
        <taxon>Agaricomycetes</taxon>
        <taxon>Agaricomycetidae</taxon>
        <taxon>Boletales</taxon>
        <taxon>Sclerodermatineae</taxon>
        <taxon>Sclerodermataceae</taxon>
        <taxon>Scleroderma</taxon>
    </lineage>
</organism>
<dbReference type="AlphaFoldDB" id="A0A0C3DUX1"/>
<evidence type="ECO:0000313" key="3">
    <source>
        <dbReference type="Proteomes" id="UP000053989"/>
    </source>
</evidence>
<feature type="region of interest" description="Disordered" evidence="1">
    <location>
        <begin position="124"/>
        <end position="151"/>
    </location>
</feature>
<accession>A0A0C3DUX1</accession>
<dbReference type="HOGENOM" id="CLU_1058301_0_0_1"/>
<evidence type="ECO:0000256" key="1">
    <source>
        <dbReference type="SAM" id="MobiDB-lite"/>
    </source>
</evidence>
<sequence>MPYSPDNEMRFWRNLAMERGHERLDPHYVANAVKDIYENYLSDDGHTPSPHTRRSVTPVVPPTPAPRPQPLPQHHRQSPDQQQSQVHTPRASGTPQFAIFGNVRHRPYASPLHHRRRRGVNLGVGIDEDPMTANRRPQWRPPPSLPTPHHRSWNELPGVLNAAETNQGPDHNDNDTLPARIPDQAASRSPIGTPNWTPHPLPHPSVPAASFWSGVTVFGAGPALPTAATTPAQPLNPTTAVHLTGGWPLPGTLTGVHDACSDD</sequence>
<reference evidence="3" key="2">
    <citation type="submission" date="2015-01" db="EMBL/GenBank/DDBJ databases">
        <title>Evolutionary Origins and Diversification of the Mycorrhizal Mutualists.</title>
        <authorList>
            <consortium name="DOE Joint Genome Institute"/>
            <consortium name="Mycorrhizal Genomics Consortium"/>
            <person name="Kohler A."/>
            <person name="Kuo A."/>
            <person name="Nagy L.G."/>
            <person name="Floudas D."/>
            <person name="Copeland A."/>
            <person name="Barry K.W."/>
            <person name="Cichocki N."/>
            <person name="Veneault-Fourrey C."/>
            <person name="LaButti K."/>
            <person name="Lindquist E.A."/>
            <person name="Lipzen A."/>
            <person name="Lundell T."/>
            <person name="Morin E."/>
            <person name="Murat C."/>
            <person name="Riley R."/>
            <person name="Ohm R."/>
            <person name="Sun H."/>
            <person name="Tunlid A."/>
            <person name="Henrissat B."/>
            <person name="Grigoriev I.V."/>
            <person name="Hibbett D.S."/>
            <person name="Martin F."/>
        </authorList>
    </citation>
    <scope>NUCLEOTIDE SEQUENCE [LARGE SCALE GENOMIC DNA]</scope>
    <source>
        <strain evidence="3">Foug A</strain>
    </source>
</reference>
<feature type="region of interest" description="Disordered" evidence="1">
    <location>
        <begin position="40"/>
        <end position="95"/>
    </location>
</feature>
<keyword evidence="3" id="KW-1185">Reference proteome</keyword>
<feature type="compositionally biased region" description="Polar residues" evidence="1">
    <location>
        <begin position="80"/>
        <end position="95"/>
    </location>
</feature>
<protein>
    <submittedName>
        <fullName evidence="2">Uncharacterized protein</fullName>
    </submittedName>
</protein>
<proteinExistence type="predicted"/>
<dbReference type="EMBL" id="KN822067">
    <property type="protein sequence ID" value="KIM59959.1"/>
    <property type="molecule type" value="Genomic_DNA"/>
</dbReference>
<gene>
    <name evidence="2" type="ORF">SCLCIDRAFT_973062</name>
</gene>
<reference evidence="2 3" key="1">
    <citation type="submission" date="2014-04" db="EMBL/GenBank/DDBJ databases">
        <authorList>
            <consortium name="DOE Joint Genome Institute"/>
            <person name="Kuo A."/>
            <person name="Kohler A."/>
            <person name="Nagy L.G."/>
            <person name="Floudas D."/>
            <person name="Copeland A."/>
            <person name="Barry K.W."/>
            <person name="Cichocki N."/>
            <person name="Veneault-Fourrey C."/>
            <person name="LaButti K."/>
            <person name="Lindquist E.A."/>
            <person name="Lipzen A."/>
            <person name="Lundell T."/>
            <person name="Morin E."/>
            <person name="Murat C."/>
            <person name="Sun H."/>
            <person name="Tunlid A."/>
            <person name="Henrissat B."/>
            <person name="Grigoriev I.V."/>
            <person name="Hibbett D.S."/>
            <person name="Martin F."/>
            <person name="Nordberg H.P."/>
            <person name="Cantor M.N."/>
            <person name="Hua S.X."/>
        </authorList>
    </citation>
    <scope>NUCLEOTIDE SEQUENCE [LARGE SCALE GENOMIC DNA]</scope>
    <source>
        <strain evidence="2 3">Foug A</strain>
    </source>
</reference>
<feature type="compositionally biased region" description="Pro residues" evidence="1">
    <location>
        <begin position="59"/>
        <end position="71"/>
    </location>
</feature>
<dbReference type="Proteomes" id="UP000053989">
    <property type="component" value="Unassembled WGS sequence"/>
</dbReference>
<dbReference type="InParanoid" id="A0A0C3DUX1"/>
<evidence type="ECO:0000313" key="2">
    <source>
        <dbReference type="EMBL" id="KIM59959.1"/>
    </source>
</evidence>
<dbReference type="OrthoDB" id="2691198at2759"/>